<dbReference type="EMBL" id="JABRWQ010000007">
    <property type="protein sequence ID" value="NRD24703.1"/>
    <property type="molecule type" value="Genomic_DNA"/>
</dbReference>
<feature type="signal peptide" evidence="8">
    <location>
        <begin position="1"/>
        <end position="20"/>
    </location>
</feature>
<reference evidence="9 10" key="1">
    <citation type="journal article" date="2015" name="Int. J. Syst. Evol. Microbiol.">
        <title>Winogradskyella litoriviva sp. nov., isolated from coastal seawater.</title>
        <authorList>
            <person name="Nedashkovskaya O.I."/>
            <person name="Kukhlevskiy A.D."/>
            <person name="Zhukova N.V."/>
            <person name="Kim S.J."/>
            <person name="Rhee S.K."/>
            <person name="Mikhailov V.V."/>
        </authorList>
    </citation>
    <scope>NUCLEOTIDE SEQUENCE [LARGE SCALE GENOMIC DNA]</scope>
    <source>
        <strain evidence="9 10">KMM6491</strain>
    </source>
</reference>
<evidence type="ECO:0000313" key="9">
    <source>
        <dbReference type="EMBL" id="NRD24703.1"/>
    </source>
</evidence>
<evidence type="ECO:0000256" key="2">
    <source>
        <dbReference type="ARBA" id="ARBA00008163"/>
    </source>
</evidence>
<keyword evidence="7" id="KW-0998">Cell outer membrane</keyword>
<comment type="subcellular location">
    <subcellularLocation>
        <location evidence="1">Cell outer membrane</location>
        <topology evidence="1">Multi-pass membrane protein</topology>
    </subcellularLocation>
</comment>
<evidence type="ECO:0000313" key="10">
    <source>
        <dbReference type="Proteomes" id="UP000805085"/>
    </source>
</evidence>
<accession>A0ABX2E866</accession>
<comment type="caution">
    <text evidence="9">The sequence shown here is derived from an EMBL/GenBank/DDBJ whole genome shotgun (WGS) entry which is preliminary data.</text>
</comment>
<dbReference type="InterPro" id="IPR005017">
    <property type="entry name" value="OMPP1/FadL/TodX"/>
</dbReference>
<keyword evidence="4" id="KW-0812">Transmembrane</keyword>
<dbReference type="SUPFAM" id="SSF56935">
    <property type="entry name" value="Porins"/>
    <property type="match status" value="1"/>
</dbReference>
<dbReference type="Gene3D" id="2.40.160.60">
    <property type="entry name" value="Outer membrane protein transport protein (OMPP1/FadL/TodX)"/>
    <property type="match status" value="2"/>
</dbReference>
<organism evidence="9 10">
    <name type="scientific">Winogradskyella litoriviva</name>
    <dbReference type="NCBI Taxonomy" id="1220182"/>
    <lineage>
        <taxon>Bacteria</taxon>
        <taxon>Pseudomonadati</taxon>
        <taxon>Bacteroidota</taxon>
        <taxon>Flavobacteriia</taxon>
        <taxon>Flavobacteriales</taxon>
        <taxon>Flavobacteriaceae</taxon>
        <taxon>Winogradskyella</taxon>
    </lineage>
</organism>
<dbReference type="RefSeq" id="WP_173302350.1">
    <property type="nucleotide sequence ID" value="NZ_JABRWQ010000007.1"/>
</dbReference>
<keyword evidence="10" id="KW-1185">Reference proteome</keyword>
<dbReference type="Pfam" id="PF03349">
    <property type="entry name" value="Toluene_X"/>
    <property type="match status" value="1"/>
</dbReference>
<evidence type="ECO:0000256" key="3">
    <source>
        <dbReference type="ARBA" id="ARBA00022452"/>
    </source>
</evidence>
<evidence type="ECO:0000256" key="1">
    <source>
        <dbReference type="ARBA" id="ARBA00004571"/>
    </source>
</evidence>
<evidence type="ECO:0000256" key="8">
    <source>
        <dbReference type="SAM" id="SignalP"/>
    </source>
</evidence>
<proteinExistence type="inferred from homology"/>
<protein>
    <submittedName>
        <fullName evidence="9">Outer membrane protein transport protein</fullName>
    </submittedName>
</protein>
<dbReference type="PANTHER" id="PTHR35093:SF8">
    <property type="entry name" value="OUTER MEMBRANE PROTEIN NMB0088-RELATED"/>
    <property type="match status" value="1"/>
</dbReference>
<feature type="chain" id="PRO_5046836451" evidence="8">
    <location>
        <begin position="21"/>
        <end position="509"/>
    </location>
</feature>
<keyword evidence="6" id="KW-0472">Membrane</keyword>
<dbReference type="Proteomes" id="UP000805085">
    <property type="component" value="Unassembled WGS sequence"/>
</dbReference>
<keyword evidence="3" id="KW-1134">Transmembrane beta strand</keyword>
<dbReference type="PANTHER" id="PTHR35093">
    <property type="entry name" value="OUTER MEMBRANE PROTEIN NMB0088-RELATED"/>
    <property type="match status" value="1"/>
</dbReference>
<comment type="similarity">
    <text evidence="2">Belongs to the OmpP1/FadL family.</text>
</comment>
<name>A0ABX2E866_9FLAO</name>
<evidence type="ECO:0000256" key="7">
    <source>
        <dbReference type="ARBA" id="ARBA00023237"/>
    </source>
</evidence>
<evidence type="ECO:0000256" key="6">
    <source>
        <dbReference type="ARBA" id="ARBA00023136"/>
    </source>
</evidence>
<sequence length="509" mass="56884">MKKLLMLISIGLFSSYYILAQDITDAVRYSMDDIQGTARFRAMSGAFGALGGDLSSININPAGSAIYTNSEASLSIGAFNKKNDINYFNGQNSSSDTNVDLNQLGAAFVFKNVNPDSKWKKFTLSIAYDRSADFNDEWVANGTNTNSIDSYFLNYANNGDIRFETLKLLPGEFIEEAYADIGSLQNGYGIQQAFLGYWSGILDPENLDDDTNNDETNYLSNVAPGNFNQNYLYASNGYNGKLAFNFAADYDDKLFFGINLNSHFINYEKLTRLRETNSNSGSIVNNIAFENLLLTTGSGFSFQLGTIAKITKDLRVGLSYNSPTWYRISDELTQGIDSNNADPEINYISSIINIYEEYKLQTPGKVTGSIAYIFGKSGLLSFDYAVKDYTNSKFKPISDIYFSGLNNEINNELASSTSYKLGGEYRYKQVSFRGGYHFEESPYKNTEFYGDLNGYSLGLGYNFGNFNLDVAYSQSERDINHQLYNVGLTDTASIQSKYSNFILTLRFKI</sequence>
<keyword evidence="5 8" id="KW-0732">Signal</keyword>
<evidence type="ECO:0000256" key="4">
    <source>
        <dbReference type="ARBA" id="ARBA00022692"/>
    </source>
</evidence>
<evidence type="ECO:0000256" key="5">
    <source>
        <dbReference type="ARBA" id="ARBA00022729"/>
    </source>
</evidence>
<gene>
    <name evidence="9" type="ORF">HNV10_15725</name>
</gene>